<organism evidence="2 3">
    <name type="scientific">Hydrogenoanaerobacterium saccharovorans</name>
    <dbReference type="NCBI Taxonomy" id="474960"/>
    <lineage>
        <taxon>Bacteria</taxon>
        <taxon>Bacillati</taxon>
        <taxon>Bacillota</taxon>
        <taxon>Clostridia</taxon>
        <taxon>Eubacteriales</taxon>
        <taxon>Oscillospiraceae</taxon>
        <taxon>Hydrogenoanaerobacterium</taxon>
    </lineage>
</organism>
<proteinExistence type="predicted"/>
<protein>
    <submittedName>
        <fullName evidence="2">Uncharacterized protein</fullName>
    </submittedName>
</protein>
<dbReference type="RefSeq" id="WP_204720010.1">
    <property type="nucleotide sequence ID" value="NZ_JACSNR010000003.1"/>
</dbReference>
<dbReference type="Proteomes" id="UP000724149">
    <property type="component" value="Unassembled WGS sequence"/>
</dbReference>
<keyword evidence="3" id="KW-1185">Reference proteome</keyword>
<gene>
    <name evidence="2" type="ORF">H9X81_03940</name>
</gene>
<feature type="signal peptide" evidence="1">
    <location>
        <begin position="1"/>
        <end position="26"/>
    </location>
</feature>
<evidence type="ECO:0000313" key="2">
    <source>
        <dbReference type="EMBL" id="MBM6922845.1"/>
    </source>
</evidence>
<feature type="chain" id="PRO_5046385020" evidence="1">
    <location>
        <begin position="27"/>
        <end position="294"/>
    </location>
</feature>
<sequence>MMRNMRLGLAILAAVLICAGCVGEPAGDFSSTAGQLDSALQELGGQDLLNGPVFADGYSCCRLGDTVLYWANHWYGPHQIGSVILAENQETGEFSLVDLGCWQRLSIREIQETADPAVVRIFFTDGIVFDGSEYYTRTFADSVDYSLTAGEVTAENSLCVPGRYGMVGDSVEYRHRFGDCEVTDGRIALRFAVTGTTGWEGYPRSTEVVLPEAFQPGEPGEILLPKVKPGLPAEFLAACAGAEGIASVTEEPLHSEGGTRLTISPEPGYTVVCGFDSPDSVDWGETLWVWSEKR</sequence>
<accession>A0ABS2GK24</accession>
<dbReference type="EMBL" id="JACSNR010000003">
    <property type="protein sequence ID" value="MBM6922845.1"/>
    <property type="molecule type" value="Genomic_DNA"/>
</dbReference>
<keyword evidence="1" id="KW-0732">Signal</keyword>
<comment type="caution">
    <text evidence="2">The sequence shown here is derived from an EMBL/GenBank/DDBJ whole genome shotgun (WGS) entry which is preliminary data.</text>
</comment>
<evidence type="ECO:0000256" key="1">
    <source>
        <dbReference type="SAM" id="SignalP"/>
    </source>
</evidence>
<reference evidence="2 3" key="1">
    <citation type="journal article" date="2021" name="Sci. Rep.">
        <title>The distribution of antibiotic resistance genes in chicken gut microbiota commensals.</title>
        <authorList>
            <person name="Juricova H."/>
            <person name="Matiasovicova J."/>
            <person name="Kubasova T."/>
            <person name="Cejkova D."/>
            <person name="Rychlik I."/>
        </authorList>
    </citation>
    <scope>NUCLEOTIDE SEQUENCE [LARGE SCALE GENOMIC DNA]</scope>
    <source>
        <strain evidence="2 3">An564</strain>
    </source>
</reference>
<evidence type="ECO:0000313" key="3">
    <source>
        <dbReference type="Proteomes" id="UP000724149"/>
    </source>
</evidence>
<name>A0ABS2GK24_9FIRM</name>